<feature type="transmembrane region" description="Helical" evidence="6">
    <location>
        <begin position="67"/>
        <end position="86"/>
    </location>
</feature>
<keyword evidence="3 6" id="KW-0812">Transmembrane</keyword>
<keyword evidence="4 6" id="KW-1133">Transmembrane helix</keyword>
<evidence type="ECO:0000256" key="1">
    <source>
        <dbReference type="ARBA" id="ARBA00004141"/>
    </source>
</evidence>
<feature type="transmembrane region" description="Helical" evidence="6">
    <location>
        <begin position="135"/>
        <end position="156"/>
    </location>
</feature>
<keyword evidence="5 6" id="KW-0472">Membrane</keyword>
<protein>
    <recommendedName>
        <fullName evidence="6">GDT1 family protein</fullName>
    </recommendedName>
</protein>
<evidence type="ECO:0000256" key="3">
    <source>
        <dbReference type="ARBA" id="ARBA00022692"/>
    </source>
</evidence>
<comment type="caution">
    <text evidence="7">The sequence shown here is derived from an EMBL/GenBank/DDBJ whole genome shotgun (WGS) entry which is preliminary data.</text>
</comment>
<evidence type="ECO:0000313" key="7">
    <source>
        <dbReference type="EMBL" id="MCG5031790.1"/>
    </source>
</evidence>
<feature type="transmembrane region" description="Helical" evidence="6">
    <location>
        <begin position="168"/>
        <end position="187"/>
    </location>
</feature>
<dbReference type="Pfam" id="PF01169">
    <property type="entry name" value="GDT1"/>
    <property type="match status" value="2"/>
</dbReference>
<evidence type="ECO:0000256" key="2">
    <source>
        <dbReference type="ARBA" id="ARBA00009190"/>
    </source>
</evidence>
<dbReference type="InterPro" id="IPR001727">
    <property type="entry name" value="GDT1-like"/>
</dbReference>
<reference evidence="7 8" key="1">
    <citation type="submission" date="2022-02" db="EMBL/GenBank/DDBJ databases">
        <title>Mesosutterella porci, a novel member of the family Sutterellaceae from pig feces.</title>
        <authorList>
            <person name="Wylensek D."/>
            <person name="Clavel T."/>
        </authorList>
    </citation>
    <scope>NUCLEOTIDE SEQUENCE [LARGE SCALE GENOMIC DNA]</scope>
    <source>
        <strain evidence="8">oilRF-744-wt-GAM-9</strain>
    </source>
</reference>
<gene>
    <name evidence="7" type="ORF">MAF45_10115</name>
</gene>
<dbReference type="Proteomes" id="UP001297600">
    <property type="component" value="Unassembled WGS sequence"/>
</dbReference>
<name>A0ABS9MT43_9BURK</name>
<organism evidence="7 8">
    <name type="scientific">Mesosutterella porci</name>
    <dbReference type="NCBI Taxonomy" id="2915351"/>
    <lineage>
        <taxon>Bacteria</taxon>
        <taxon>Pseudomonadati</taxon>
        <taxon>Pseudomonadota</taxon>
        <taxon>Betaproteobacteria</taxon>
        <taxon>Burkholderiales</taxon>
        <taxon>Sutterellaceae</taxon>
        <taxon>Mesosutterella</taxon>
    </lineage>
</organism>
<dbReference type="PANTHER" id="PTHR12608:SF1">
    <property type="entry name" value="TRANSMEMBRANE PROTEIN 165"/>
    <property type="match status" value="1"/>
</dbReference>
<evidence type="ECO:0000256" key="6">
    <source>
        <dbReference type="RuleBase" id="RU365102"/>
    </source>
</evidence>
<comment type="similarity">
    <text evidence="2 6">Belongs to the GDT1 family.</text>
</comment>
<feature type="transmembrane region" description="Helical" evidence="6">
    <location>
        <begin position="98"/>
        <end position="115"/>
    </location>
</feature>
<feature type="transmembrane region" description="Helical" evidence="6">
    <location>
        <begin position="38"/>
        <end position="61"/>
    </location>
</feature>
<evidence type="ECO:0000256" key="5">
    <source>
        <dbReference type="ARBA" id="ARBA00023136"/>
    </source>
</evidence>
<dbReference type="RefSeq" id="WP_237980321.1">
    <property type="nucleotide sequence ID" value="NZ_JAKNCT010000013.1"/>
</dbReference>
<comment type="subcellular location">
    <subcellularLocation>
        <location evidence="1 6">Membrane</location>
        <topology evidence="1 6">Multi-pass membrane protein</topology>
    </subcellularLocation>
</comment>
<evidence type="ECO:0000256" key="4">
    <source>
        <dbReference type="ARBA" id="ARBA00022989"/>
    </source>
</evidence>
<sequence>MLETILLSTCAIALSEIGDKTQLLTFALAARFRNPLPIVLGIFASTLLNHGLAASLGYWINTWLTPGILRWVLVASFIAMGLWMLIPDRDDGSAEKSPYAKYGAFAATAILFFLAEMGDKTQIATVALAAKLGTVIPVMMGTTIGMLLADVPVVFVGDRFAKYIPMKLLHAAAALVFIGFGIAAWLADPASFMQSLPEASRAAAP</sequence>
<proteinExistence type="inferred from homology"/>
<dbReference type="PANTHER" id="PTHR12608">
    <property type="entry name" value="TRANSMEMBRANE PROTEIN HTP-1 RELATED"/>
    <property type="match status" value="1"/>
</dbReference>
<accession>A0ABS9MT43</accession>
<keyword evidence="8" id="KW-1185">Reference proteome</keyword>
<evidence type="ECO:0000313" key="8">
    <source>
        <dbReference type="Proteomes" id="UP001297600"/>
    </source>
</evidence>
<dbReference type="EMBL" id="JAKNCT010000013">
    <property type="protein sequence ID" value="MCG5031790.1"/>
    <property type="molecule type" value="Genomic_DNA"/>
</dbReference>